<protein>
    <submittedName>
        <fullName evidence="2">Uncharacterized protein</fullName>
    </submittedName>
</protein>
<gene>
    <name evidence="2" type="ORF">DI616_15730</name>
</gene>
<accession>A0A533I0F5</accession>
<dbReference type="AlphaFoldDB" id="A0A533I0F5"/>
<evidence type="ECO:0000313" key="2">
    <source>
        <dbReference type="EMBL" id="TKW65176.1"/>
    </source>
</evidence>
<comment type="caution">
    <text evidence="2">The sequence shown here is derived from an EMBL/GenBank/DDBJ whole genome shotgun (WGS) entry which is preliminary data.</text>
</comment>
<reference evidence="2 3" key="1">
    <citation type="journal article" date="2017" name="Nat. Commun.">
        <title>In situ click chemistry generation of cyclooxygenase-2 inhibitors.</title>
        <authorList>
            <person name="Bhardwaj A."/>
            <person name="Kaur J."/>
            <person name="Wuest M."/>
            <person name="Wuest F."/>
        </authorList>
    </citation>
    <scope>NUCLEOTIDE SEQUENCE [LARGE SCALE GENOMIC DNA]</scope>
    <source>
        <strain evidence="2">S2_012_000_R3_94</strain>
    </source>
</reference>
<sequence>MKRPDKNTPKDVAMVTMSSAKLRAMLHEAWKNGNDSDNIHTEPAGESERHKYVSRVMIEKGFKEPWDRNEHYA</sequence>
<dbReference type="Proteomes" id="UP000315344">
    <property type="component" value="Unassembled WGS sequence"/>
</dbReference>
<feature type="region of interest" description="Disordered" evidence="1">
    <location>
        <begin position="31"/>
        <end position="50"/>
    </location>
</feature>
<dbReference type="EMBL" id="VAFL01000015">
    <property type="protein sequence ID" value="TKW65176.1"/>
    <property type="molecule type" value="Genomic_DNA"/>
</dbReference>
<organism evidence="2 3">
    <name type="scientific">Paracoccus denitrificans</name>
    <dbReference type="NCBI Taxonomy" id="266"/>
    <lineage>
        <taxon>Bacteria</taxon>
        <taxon>Pseudomonadati</taxon>
        <taxon>Pseudomonadota</taxon>
        <taxon>Alphaproteobacteria</taxon>
        <taxon>Rhodobacterales</taxon>
        <taxon>Paracoccaceae</taxon>
        <taxon>Paracoccus</taxon>
    </lineage>
</organism>
<evidence type="ECO:0000313" key="3">
    <source>
        <dbReference type="Proteomes" id="UP000315344"/>
    </source>
</evidence>
<name>A0A533I0F5_PARDE</name>
<proteinExistence type="predicted"/>
<evidence type="ECO:0000256" key="1">
    <source>
        <dbReference type="SAM" id="MobiDB-lite"/>
    </source>
</evidence>